<sequence>MQGRKELSPKILYQVQLQDLIAEDNFYRLLDKSIDFHFLYKATSPYYGAEGQESIDPVVFFKICLVGYLNNINSDRKLIEYCSNCLDVRLFIRYDIDETLPWHSTISRTRQLYGEEVFLELFRKILSLCVAKGMVQGKRQAVDSAFIKANASMDSLLEKEVLEDASAFVSELEEKSEFKVTSGRKKLV</sequence>
<feature type="non-terminal residue" evidence="2">
    <location>
        <position position="188"/>
    </location>
</feature>
<dbReference type="InterPro" id="IPR008490">
    <property type="entry name" value="Transposase_InsH_N"/>
</dbReference>
<comment type="caution">
    <text evidence="2">The sequence shown here is derived from an EMBL/GenBank/DDBJ whole genome shotgun (WGS) entry which is preliminary data.</text>
</comment>
<reference evidence="2 3" key="1">
    <citation type="submission" date="2024-04" db="EMBL/GenBank/DDBJ databases">
        <title>Flavobacterium sp. DGU38 16S ribosomal RNA gene Genome sequencing and assembly.</title>
        <authorList>
            <person name="Park S."/>
        </authorList>
    </citation>
    <scope>NUCLEOTIDE SEQUENCE [LARGE SCALE GENOMIC DNA]</scope>
    <source>
        <strain evidence="2 3">DGU38</strain>
    </source>
</reference>
<evidence type="ECO:0000313" key="3">
    <source>
        <dbReference type="Proteomes" id="UP001485226"/>
    </source>
</evidence>
<keyword evidence="3" id="KW-1185">Reference proteome</keyword>
<feature type="domain" description="Transposase InsH N-terminal" evidence="1">
    <location>
        <begin position="16"/>
        <end position="111"/>
    </location>
</feature>
<dbReference type="PANTHER" id="PTHR35604">
    <property type="entry name" value="TRANSPOSASE INSH FOR INSERTION SEQUENCE ELEMENT IS5A-RELATED"/>
    <property type="match status" value="1"/>
</dbReference>
<name>A0ABU9ISW4_9FLAO</name>
<protein>
    <submittedName>
        <fullName evidence="2">Transposase</fullName>
    </submittedName>
</protein>
<evidence type="ECO:0000313" key="2">
    <source>
        <dbReference type="EMBL" id="MEL1255544.1"/>
    </source>
</evidence>
<gene>
    <name evidence="2" type="ORF">AAEO57_17265</name>
</gene>
<accession>A0ABU9ISW4</accession>
<proteinExistence type="predicted"/>
<organism evidence="2 3">
    <name type="scientific">Flavobacterium calami</name>
    <dbReference type="NCBI Taxonomy" id="3139144"/>
    <lineage>
        <taxon>Bacteria</taxon>
        <taxon>Pseudomonadati</taxon>
        <taxon>Bacteroidota</taxon>
        <taxon>Flavobacteriia</taxon>
        <taxon>Flavobacteriales</taxon>
        <taxon>Flavobacteriaceae</taxon>
        <taxon>Flavobacterium</taxon>
    </lineage>
</organism>
<dbReference type="Proteomes" id="UP001485226">
    <property type="component" value="Unassembled WGS sequence"/>
</dbReference>
<dbReference type="PANTHER" id="PTHR35604:SF2">
    <property type="entry name" value="TRANSPOSASE INSH FOR INSERTION SEQUENCE ELEMENT IS5A-RELATED"/>
    <property type="match status" value="1"/>
</dbReference>
<dbReference type="RefSeq" id="WP_341694280.1">
    <property type="nucleotide sequence ID" value="NZ_JBBYHS010000019.1"/>
</dbReference>
<dbReference type="EMBL" id="JBBYHS010000019">
    <property type="protein sequence ID" value="MEL1255544.1"/>
    <property type="molecule type" value="Genomic_DNA"/>
</dbReference>
<evidence type="ECO:0000259" key="1">
    <source>
        <dbReference type="Pfam" id="PF05598"/>
    </source>
</evidence>
<dbReference type="Pfam" id="PF05598">
    <property type="entry name" value="DUF772"/>
    <property type="match status" value="1"/>
</dbReference>